<comment type="similarity">
    <text evidence="1">Belongs to the cullin family.</text>
</comment>
<proteinExistence type="inferred from homology"/>
<accession>A0ABN7UHY2</accession>
<dbReference type="InterPro" id="IPR016159">
    <property type="entry name" value="Cullin_repeat-like_dom_sf"/>
</dbReference>
<protein>
    <submittedName>
        <fullName evidence="3">39593_t:CDS:1</fullName>
    </submittedName>
</protein>
<dbReference type="Gene3D" id="1.20.1310.10">
    <property type="entry name" value="Cullin Repeats"/>
    <property type="match status" value="3"/>
</dbReference>
<dbReference type="Proteomes" id="UP000789901">
    <property type="component" value="Unassembled WGS sequence"/>
</dbReference>
<sequence length="394" mass="45936">MSVRSGGKGKIKPPKRQEQSSIEGWESLCKALQSLVKGESENINFYDNYRIAYNIVLHNNGDKLYINLKELLTQHLEEVFSAQVISAFSISNTNNPQPNFANMISLKVLKCVWEHYKKVLDLIGPILMYMDRVYCKSAKVPTVHELGKELFRDIIFQPIKYFILDTILRQIFLEREGEIIDRSIIKAIMDMLLELTDTNTKDSVYDTDFEGLFLEKSSEYYRIEGQLLVEECDAQGYIKNVEERLEEEQQRVKNYLSSVTESKIRNIVEKELISMQLKTVIEMKNSGLIHMLKNEKIDDLRRMYLLLERVTNGHEEMKNIISNYIYDFDKVVNKTGAKDNIADTTFQEVRDFKNKLDKSLNLAFFNDKMFQTAFNEISICNEAVRNNMCLETII</sequence>
<keyword evidence="4" id="KW-1185">Reference proteome</keyword>
<gene>
    <name evidence="3" type="ORF">GMARGA_LOCUS6900</name>
</gene>
<dbReference type="EMBL" id="CAJVQB010003218">
    <property type="protein sequence ID" value="CAG8601339.1"/>
    <property type="molecule type" value="Genomic_DNA"/>
</dbReference>
<organism evidence="3 4">
    <name type="scientific">Gigaspora margarita</name>
    <dbReference type="NCBI Taxonomy" id="4874"/>
    <lineage>
        <taxon>Eukaryota</taxon>
        <taxon>Fungi</taxon>
        <taxon>Fungi incertae sedis</taxon>
        <taxon>Mucoromycota</taxon>
        <taxon>Glomeromycotina</taxon>
        <taxon>Glomeromycetes</taxon>
        <taxon>Diversisporales</taxon>
        <taxon>Gigasporaceae</taxon>
        <taxon>Gigaspora</taxon>
    </lineage>
</organism>
<dbReference type="SUPFAM" id="SSF74788">
    <property type="entry name" value="Cullin repeat-like"/>
    <property type="match status" value="1"/>
</dbReference>
<evidence type="ECO:0000313" key="3">
    <source>
        <dbReference type="EMBL" id="CAG8601339.1"/>
    </source>
</evidence>
<evidence type="ECO:0000259" key="2">
    <source>
        <dbReference type="Pfam" id="PF00888"/>
    </source>
</evidence>
<dbReference type="InterPro" id="IPR045093">
    <property type="entry name" value="Cullin"/>
</dbReference>
<feature type="domain" description="Cullin N-terminal" evidence="2">
    <location>
        <begin position="25"/>
        <end position="377"/>
    </location>
</feature>
<comment type="caution">
    <text evidence="3">The sequence shown here is derived from an EMBL/GenBank/DDBJ whole genome shotgun (WGS) entry which is preliminary data.</text>
</comment>
<dbReference type="InterPro" id="IPR001373">
    <property type="entry name" value="Cullin_N"/>
</dbReference>
<reference evidence="3 4" key="1">
    <citation type="submission" date="2021-06" db="EMBL/GenBank/DDBJ databases">
        <authorList>
            <person name="Kallberg Y."/>
            <person name="Tangrot J."/>
            <person name="Rosling A."/>
        </authorList>
    </citation>
    <scope>NUCLEOTIDE SEQUENCE [LARGE SCALE GENOMIC DNA]</scope>
    <source>
        <strain evidence="3 4">120-4 pot B 10/14</strain>
    </source>
</reference>
<name>A0ABN7UHY2_GIGMA</name>
<evidence type="ECO:0000313" key="4">
    <source>
        <dbReference type="Proteomes" id="UP000789901"/>
    </source>
</evidence>
<dbReference type="Pfam" id="PF00888">
    <property type="entry name" value="Cullin"/>
    <property type="match status" value="1"/>
</dbReference>
<dbReference type="PANTHER" id="PTHR11932">
    <property type="entry name" value="CULLIN"/>
    <property type="match status" value="1"/>
</dbReference>
<evidence type="ECO:0000256" key="1">
    <source>
        <dbReference type="ARBA" id="ARBA00006019"/>
    </source>
</evidence>